<dbReference type="Pfam" id="PF06814">
    <property type="entry name" value="GOST_TM"/>
    <property type="match status" value="1"/>
</dbReference>
<dbReference type="AlphaFoldDB" id="A0A9W8HX40"/>
<evidence type="ECO:0000259" key="9">
    <source>
        <dbReference type="Pfam" id="PF06814"/>
    </source>
</evidence>
<evidence type="ECO:0000256" key="6">
    <source>
        <dbReference type="SAM" id="MobiDB-lite"/>
    </source>
</evidence>
<feature type="transmembrane region" description="Helical" evidence="7">
    <location>
        <begin position="437"/>
        <end position="461"/>
    </location>
</feature>
<organism evidence="10 11">
    <name type="scientific">Coemansia guatemalensis</name>
    <dbReference type="NCBI Taxonomy" id="2761395"/>
    <lineage>
        <taxon>Eukaryota</taxon>
        <taxon>Fungi</taxon>
        <taxon>Fungi incertae sedis</taxon>
        <taxon>Zoopagomycota</taxon>
        <taxon>Kickxellomycotina</taxon>
        <taxon>Kickxellomycetes</taxon>
        <taxon>Kickxellales</taxon>
        <taxon>Kickxellaceae</taxon>
        <taxon>Coemansia</taxon>
    </lineage>
</organism>
<feature type="signal peptide" evidence="8">
    <location>
        <begin position="1"/>
        <end position="24"/>
    </location>
</feature>
<dbReference type="GO" id="GO:0005829">
    <property type="term" value="C:cytosol"/>
    <property type="evidence" value="ECO:0007669"/>
    <property type="project" value="GOC"/>
</dbReference>
<proteinExistence type="predicted"/>
<evidence type="ECO:0000256" key="5">
    <source>
        <dbReference type="ARBA" id="ARBA00023136"/>
    </source>
</evidence>
<sequence>MRLLRDTSILPLLLVAFLCAVCFAADSIYLTHGEGDGFKCAGIFGSPAAHESRRSTIEIEIPPVPPSNIALAIFDYPDSRWVGIPVRDGVKVPDDDVGPLAAYIGDKQGTENGVQRFAVCNNETIAMGLCDSSDQGRPLINDRDDGGQPRSFTSVIYSDYLMLNRSGVGYTQLEYKTRISDGTTTGGQDESWRNSPRTTAVDGAALKWSADGTLVIRYYVNTTGYYCVDAASLGDFTARVQWINAHGLLPASEYPRLYIYLALMIAYIAIAAAWAFMSWRVWSEILPVQNQLLGLICLLAIDMGMNFGFWKYYNSTGVPSMVYSVFTLVVDAGRNSLSFFMLLVVSLGWGVVRPSLGKTMIRCVLLAIVHFFAGGLYGAALLFRDPLQPGPIGLIYVIPLSITLALFYIWTLSAIISTTHFLSERQQSFKLAMYNRLWHLLLVCLVLLFLFFILNILFTLSYSRLGFAAKTWRWLWFWTDGWLNLEYFAALCIILYWWRPTLENHRYGLEELAGNEDEAAERELNFGHDSFDGPHMGENLELDELGSGPAKPGPTSISGDDVQFVISDEDIEDDDNGHEVENKNGNDSNRTLVVEQPGQPSSTRH</sequence>
<comment type="caution">
    <text evidence="10">The sequence shown here is derived from an EMBL/GenBank/DDBJ whole genome shotgun (WGS) entry which is preliminary data.</text>
</comment>
<dbReference type="GO" id="GO:0005794">
    <property type="term" value="C:Golgi apparatus"/>
    <property type="evidence" value="ECO:0007669"/>
    <property type="project" value="TreeGrafter"/>
</dbReference>
<evidence type="ECO:0000256" key="1">
    <source>
        <dbReference type="ARBA" id="ARBA00004141"/>
    </source>
</evidence>
<evidence type="ECO:0000313" key="10">
    <source>
        <dbReference type="EMBL" id="KAJ2804469.1"/>
    </source>
</evidence>
<dbReference type="InterPro" id="IPR009637">
    <property type="entry name" value="GPR107/GPR108-like"/>
</dbReference>
<keyword evidence="5 7" id="KW-0472">Membrane</keyword>
<keyword evidence="11" id="KW-1185">Reference proteome</keyword>
<keyword evidence="2 7" id="KW-0812">Transmembrane</keyword>
<feature type="transmembrane region" description="Helical" evidence="7">
    <location>
        <begin position="257"/>
        <end position="279"/>
    </location>
</feature>
<feature type="transmembrane region" description="Helical" evidence="7">
    <location>
        <begin position="291"/>
        <end position="313"/>
    </location>
</feature>
<evidence type="ECO:0000313" key="11">
    <source>
        <dbReference type="Proteomes" id="UP001140094"/>
    </source>
</evidence>
<gene>
    <name evidence="10" type="ORF">H4R20_002498</name>
</gene>
<dbReference type="PANTHER" id="PTHR21229:SF1">
    <property type="entry name" value="GH17801P"/>
    <property type="match status" value="1"/>
</dbReference>
<keyword evidence="3 8" id="KW-0732">Signal</keyword>
<feature type="region of interest" description="Disordered" evidence="6">
    <location>
        <begin position="542"/>
        <end position="605"/>
    </location>
</feature>
<evidence type="ECO:0000256" key="3">
    <source>
        <dbReference type="ARBA" id="ARBA00022729"/>
    </source>
</evidence>
<reference evidence="10" key="1">
    <citation type="submission" date="2022-07" db="EMBL/GenBank/DDBJ databases">
        <title>Phylogenomic reconstructions and comparative analyses of Kickxellomycotina fungi.</title>
        <authorList>
            <person name="Reynolds N.K."/>
            <person name="Stajich J.E."/>
            <person name="Barry K."/>
            <person name="Grigoriev I.V."/>
            <person name="Crous P."/>
            <person name="Smith M.E."/>
        </authorList>
    </citation>
    <scope>NUCLEOTIDE SEQUENCE</scope>
    <source>
        <strain evidence="10">NRRL 1565</strain>
    </source>
</reference>
<feature type="chain" id="PRO_5040839350" description="GOST seven transmembrane domain-containing protein" evidence="8">
    <location>
        <begin position="25"/>
        <end position="605"/>
    </location>
</feature>
<dbReference type="InterPro" id="IPR053937">
    <property type="entry name" value="GOST_TM"/>
</dbReference>
<dbReference type="Proteomes" id="UP001140094">
    <property type="component" value="Unassembled WGS sequence"/>
</dbReference>
<dbReference type="GO" id="GO:0016020">
    <property type="term" value="C:membrane"/>
    <property type="evidence" value="ECO:0007669"/>
    <property type="project" value="UniProtKB-SubCell"/>
</dbReference>
<name>A0A9W8HX40_9FUNG</name>
<evidence type="ECO:0000256" key="2">
    <source>
        <dbReference type="ARBA" id="ARBA00022692"/>
    </source>
</evidence>
<evidence type="ECO:0000256" key="4">
    <source>
        <dbReference type="ARBA" id="ARBA00022989"/>
    </source>
</evidence>
<keyword evidence="4 7" id="KW-1133">Transmembrane helix</keyword>
<evidence type="ECO:0000256" key="7">
    <source>
        <dbReference type="SAM" id="Phobius"/>
    </source>
</evidence>
<feature type="transmembrane region" description="Helical" evidence="7">
    <location>
        <begin position="364"/>
        <end position="383"/>
    </location>
</feature>
<dbReference type="OrthoDB" id="19932at2759"/>
<dbReference type="PANTHER" id="PTHR21229">
    <property type="entry name" value="LUNG SEVEN TRANSMEMBRANE RECEPTOR"/>
    <property type="match status" value="1"/>
</dbReference>
<accession>A0A9W8HX40</accession>
<protein>
    <recommendedName>
        <fullName evidence="9">GOST seven transmembrane domain-containing protein</fullName>
    </recommendedName>
</protein>
<comment type="subcellular location">
    <subcellularLocation>
        <location evidence="1">Membrane</location>
        <topology evidence="1">Multi-pass membrane protein</topology>
    </subcellularLocation>
</comment>
<dbReference type="EMBL" id="JANBUO010000398">
    <property type="protein sequence ID" value="KAJ2804469.1"/>
    <property type="molecule type" value="Genomic_DNA"/>
</dbReference>
<feature type="compositionally biased region" description="Acidic residues" evidence="6">
    <location>
        <begin position="567"/>
        <end position="576"/>
    </location>
</feature>
<dbReference type="GO" id="GO:0042147">
    <property type="term" value="P:retrograde transport, endosome to Golgi"/>
    <property type="evidence" value="ECO:0007669"/>
    <property type="project" value="TreeGrafter"/>
</dbReference>
<feature type="transmembrane region" description="Helical" evidence="7">
    <location>
        <begin position="333"/>
        <end position="352"/>
    </location>
</feature>
<feature type="transmembrane region" description="Helical" evidence="7">
    <location>
        <begin position="395"/>
        <end position="416"/>
    </location>
</feature>
<feature type="domain" description="GOST seven transmembrane" evidence="9">
    <location>
        <begin position="255"/>
        <end position="504"/>
    </location>
</feature>
<feature type="transmembrane region" description="Helical" evidence="7">
    <location>
        <begin position="481"/>
        <end position="498"/>
    </location>
</feature>
<evidence type="ECO:0000256" key="8">
    <source>
        <dbReference type="SAM" id="SignalP"/>
    </source>
</evidence>